<sequence length="197" mass="22569">MRTRVAQTNILLLLFLYRTRPPSTVVWHTCSTAAYKSAPVHTSINLKRVMDRCFKYMHTRHRIFRCRSFRLTKSNSSVELPLRVRRANAGVPMCGSARARAKRAALRLYFPLYLAPFYELLDLPTSPPPLPCASCTPRPRRTPYRTIPIHCTRPYMCAAYGSSSSSVNGVYNRHCHRRAARSPLRGSILMLLVHTYS</sequence>
<gene>
    <name evidence="2" type="ORF">TBRA_LOCUS1001</name>
</gene>
<feature type="chain" id="PRO_5026082696" description="Secreted protein" evidence="1">
    <location>
        <begin position="22"/>
        <end position="197"/>
    </location>
</feature>
<dbReference type="EMBL" id="CADCXV010000213">
    <property type="protein sequence ID" value="CAB0028887.1"/>
    <property type="molecule type" value="Genomic_DNA"/>
</dbReference>
<protein>
    <recommendedName>
        <fullName evidence="4">Secreted protein</fullName>
    </recommendedName>
</protein>
<accession>A0A6H5HVB2</accession>
<keyword evidence="1" id="KW-0732">Signal</keyword>
<dbReference type="AlphaFoldDB" id="A0A6H5HVB2"/>
<name>A0A6H5HVB2_9HYME</name>
<evidence type="ECO:0008006" key="4">
    <source>
        <dbReference type="Google" id="ProtNLM"/>
    </source>
</evidence>
<dbReference type="Proteomes" id="UP000479190">
    <property type="component" value="Unassembled WGS sequence"/>
</dbReference>
<evidence type="ECO:0000256" key="1">
    <source>
        <dbReference type="SAM" id="SignalP"/>
    </source>
</evidence>
<proteinExistence type="predicted"/>
<reference evidence="2 3" key="1">
    <citation type="submission" date="2020-02" db="EMBL/GenBank/DDBJ databases">
        <authorList>
            <person name="Ferguson B K."/>
        </authorList>
    </citation>
    <scope>NUCLEOTIDE SEQUENCE [LARGE SCALE GENOMIC DNA]</scope>
</reference>
<evidence type="ECO:0000313" key="2">
    <source>
        <dbReference type="EMBL" id="CAB0028887.1"/>
    </source>
</evidence>
<organism evidence="2 3">
    <name type="scientific">Trichogramma brassicae</name>
    <dbReference type="NCBI Taxonomy" id="86971"/>
    <lineage>
        <taxon>Eukaryota</taxon>
        <taxon>Metazoa</taxon>
        <taxon>Ecdysozoa</taxon>
        <taxon>Arthropoda</taxon>
        <taxon>Hexapoda</taxon>
        <taxon>Insecta</taxon>
        <taxon>Pterygota</taxon>
        <taxon>Neoptera</taxon>
        <taxon>Endopterygota</taxon>
        <taxon>Hymenoptera</taxon>
        <taxon>Apocrita</taxon>
        <taxon>Proctotrupomorpha</taxon>
        <taxon>Chalcidoidea</taxon>
        <taxon>Trichogrammatidae</taxon>
        <taxon>Trichogramma</taxon>
    </lineage>
</organism>
<keyword evidence="3" id="KW-1185">Reference proteome</keyword>
<evidence type="ECO:0000313" key="3">
    <source>
        <dbReference type="Proteomes" id="UP000479190"/>
    </source>
</evidence>
<feature type="signal peptide" evidence="1">
    <location>
        <begin position="1"/>
        <end position="21"/>
    </location>
</feature>